<dbReference type="SUPFAM" id="SSF55729">
    <property type="entry name" value="Acyl-CoA N-acyltransferases (Nat)"/>
    <property type="match status" value="1"/>
</dbReference>
<dbReference type="Gene3D" id="3.40.630.30">
    <property type="match status" value="1"/>
</dbReference>
<evidence type="ECO:0000256" key="2">
    <source>
        <dbReference type="ARBA" id="ARBA00023315"/>
    </source>
</evidence>
<evidence type="ECO:0000256" key="1">
    <source>
        <dbReference type="ARBA" id="ARBA00022679"/>
    </source>
</evidence>
<gene>
    <name evidence="4" type="ORF">NCTC11647_01156</name>
</gene>
<keyword evidence="1 4" id="KW-0808">Transferase</keyword>
<sequence>MSSFVIRCAEKQDIHSIYQLEAEAFADHGYPHFFFRQAYDCWSQNLFVAKKGADNLGFILSVPALNTASRDCWILSLAVSKLARGQGVAKSLLNNVIEKSKDHYDRLLLTVDPENQAALTLYQSVGFQVIAEELDYFGEGEARLQMAYLL</sequence>
<organism evidence="4 5">
    <name type="scientific">Photobacterium damselae</name>
    <dbReference type="NCBI Taxonomy" id="38293"/>
    <lineage>
        <taxon>Bacteria</taxon>
        <taxon>Pseudomonadati</taxon>
        <taxon>Pseudomonadota</taxon>
        <taxon>Gammaproteobacteria</taxon>
        <taxon>Vibrionales</taxon>
        <taxon>Vibrionaceae</taxon>
        <taxon>Photobacterium</taxon>
    </lineage>
</organism>
<keyword evidence="2" id="KW-0012">Acyltransferase</keyword>
<evidence type="ECO:0000313" key="5">
    <source>
        <dbReference type="Proteomes" id="UP000251647"/>
    </source>
</evidence>
<dbReference type="InterPro" id="IPR016181">
    <property type="entry name" value="Acyl_CoA_acyltransferase"/>
</dbReference>
<dbReference type="PROSITE" id="PS51186">
    <property type="entry name" value="GNAT"/>
    <property type="match status" value="1"/>
</dbReference>
<dbReference type="InterPro" id="IPR000182">
    <property type="entry name" value="GNAT_dom"/>
</dbReference>
<feature type="domain" description="N-acetyltransferase" evidence="3">
    <location>
        <begin position="4"/>
        <end position="150"/>
    </location>
</feature>
<dbReference type="GO" id="GO:0016747">
    <property type="term" value="F:acyltransferase activity, transferring groups other than amino-acyl groups"/>
    <property type="evidence" value="ECO:0007669"/>
    <property type="project" value="InterPro"/>
</dbReference>
<name>A0A2X1WAL4_PHODM</name>
<accession>A0A2X1WAL4</accession>
<reference evidence="4 5" key="1">
    <citation type="submission" date="2018-06" db="EMBL/GenBank/DDBJ databases">
        <authorList>
            <consortium name="Pathogen Informatics"/>
            <person name="Doyle S."/>
        </authorList>
    </citation>
    <scope>NUCLEOTIDE SEQUENCE [LARGE SCALE GENOMIC DNA]</scope>
    <source>
        <strain evidence="4 5">NCTC11647</strain>
    </source>
</reference>
<evidence type="ECO:0000313" key="4">
    <source>
        <dbReference type="EMBL" id="SPY28069.1"/>
    </source>
</evidence>
<dbReference type="AlphaFoldDB" id="A0A2X1WAL4"/>
<evidence type="ECO:0000259" key="3">
    <source>
        <dbReference type="PROSITE" id="PS51186"/>
    </source>
</evidence>
<dbReference type="PANTHER" id="PTHR43072">
    <property type="entry name" value="N-ACETYLTRANSFERASE"/>
    <property type="match status" value="1"/>
</dbReference>
<proteinExistence type="predicted"/>
<protein>
    <submittedName>
        <fullName evidence="4">Putative acetyltransferase</fullName>
    </submittedName>
</protein>
<dbReference type="Pfam" id="PF00583">
    <property type="entry name" value="Acetyltransf_1"/>
    <property type="match status" value="1"/>
</dbReference>
<dbReference type="RefSeq" id="WP_232282460.1">
    <property type="nucleotide sequence ID" value="NZ_JBICMR010000050.1"/>
</dbReference>
<dbReference type="CDD" id="cd04301">
    <property type="entry name" value="NAT_SF"/>
    <property type="match status" value="1"/>
</dbReference>
<dbReference type="PANTHER" id="PTHR43072:SF51">
    <property type="entry name" value="ABC SUPERFAMILY TRANSPORT PROTEIN"/>
    <property type="match status" value="1"/>
</dbReference>
<dbReference type="Proteomes" id="UP000251647">
    <property type="component" value="Unassembled WGS sequence"/>
</dbReference>
<dbReference type="EMBL" id="UATL01000001">
    <property type="protein sequence ID" value="SPY28069.1"/>
    <property type="molecule type" value="Genomic_DNA"/>
</dbReference>